<dbReference type="GO" id="GO:0005737">
    <property type="term" value="C:cytoplasm"/>
    <property type="evidence" value="ECO:0007669"/>
    <property type="project" value="TreeGrafter"/>
</dbReference>
<dbReference type="Gene3D" id="1.25.10.10">
    <property type="entry name" value="Leucine-rich Repeat Variant"/>
    <property type="match status" value="3"/>
</dbReference>
<feature type="domain" description="Proteasome adapter and scaffold protein ECM29 HEAT-repeat" evidence="2">
    <location>
        <begin position="548"/>
        <end position="707"/>
    </location>
</feature>
<comment type="caution">
    <text evidence="3">The sequence shown here is derived from an EMBL/GenBank/DDBJ whole genome shotgun (WGS) entry which is preliminary data.</text>
</comment>
<dbReference type="Proteomes" id="UP001188597">
    <property type="component" value="Unassembled WGS sequence"/>
</dbReference>
<protein>
    <recommendedName>
        <fullName evidence="2">Proteasome adapter and scaffold protein ECM29 HEAT-repeat domain-containing protein</fullName>
    </recommendedName>
</protein>
<name>A0AA88VNV9_9ASTE</name>
<dbReference type="SUPFAM" id="SSF48371">
    <property type="entry name" value="ARM repeat"/>
    <property type="match status" value="2"/>
</dbReference>
<evidence type="ECO:0000256" key="1">
    <source>
        <dbReference type="ARBA" id="ARBA00022737"/>
    </source>
</evidence>
<dbReference type="InterPro" id="IPR016024">
    <property type="entry name" value="ARM-type_fold"/>
</dbReference>
<dbReference type="AlphaFoldDB" id="A0AA88VNV9"/>
<keyword evidence="4" id="KW-1185">Reference proteome</keyword>
<dbReference type="PANTHER" id="PTHR23346">
    <property type="entry name" value="TRANSLATIONAL ACTIVATOR GCN1-RELATED"/>
    <property type="match status" value="1"/>
</dbReference>
<dbReference type="Pfam" id="PF24492">
    <property type="entry name" value="HEAT_ECM29"/>
    <property type="match status" value="1"/>
</dbReference>
<dbReference type="InterPro" id="IPR011989">
    <property type="entry name" value="ARM-like"/>
</dbReference>
<gene>
    <name evidence="3" type="ORF">RJ639_012273</name>
</gene>
<dbReference type="GO" id="GO:0005634">
    <property type="term" value="C:nucleus"/>
    <property type="evidence" value="ECO:0007669"/>
    <property type="project" value="TreeGrafter"/>
</dbReference>
<evidence type="ECO:0000259" key="2">
    <source>
        <dbReference type="Pfam" id="PF24492"/>
    </source>
</evidence>
<dbReference type="GO" id="GO:0060090">
    <property type="term" value="F:molecular adaptor activity"/>
    <property type="evidence" value="ECO:0007669"/>
    <property type="project" value="TreeGrafter"/>
</dbReference>
<dbReference type="InterPro" id="IPR055443">
    <property type="entry name" value="HEAT_ECM29"/>
</dbReference>
<evidence type="ECO:0000313" key="4">
    <source>
        <dbReference type="Proteomes" id="UP001188597"/>
    </source>
</evidence>
<sequence length="837" mass="91864">MEGAVVVADEGFGGDVEDLISQSLLVSTMKCFVDAIESETATLASVAMQALGHIGLYVPLPLLFHESSSGEEVAVLTILHDKLSKLLSGDDIKAIEKIVISLGHISIKESSSHLNLALDMIFSLCRSKVEDILFAAGEALSFMWGGVPVTADTILKTNYNSLSKSSNFLMGDVFSTLSKSSSMEIEDSHGILRDAITRKIFDVLLYSNKKEERCAATVWLLSLSMYCGRHPTIQHLLPDIQEAFSHLLGEQNELTQELASQGLSIVYELGDSTMKKNLVNALVGTLAGSGKRKRAVKLVEDSEVFQEGAIGGSLGGGKLSTYKELCNLANEMGQPDLIYKFMDLANYQASLNSKRGAAFGFSKIAKLAGDALQPHLRLLIPRLVRYQYDPDKNVQDAMSHIWKSLVADSKKTIDEHLDLIIEDLLTQCGSRLWRSREASCLALADIIQGRKFGQVGKHLNRIWTAAFRAMDDIKETVRNSGDRLCRAVTLLTMRLCDVSLTDISDSRQAMDIVLPLLLTEGIMSKVDNIRRASISMVTKLAKGAGIAIRPHLSDLVCCMLEGLSSLEDQALNYVELHAANVGIQTEKLEDLRITAAKGSPLWETLDLCIDVVDAQSLEQLVPRLTQLVRSGVGLNTRVGIANFISMLVLKVGIDIKPFTSMLLKLLFPVVKEEKGFTSKRAYANACATVLKYAAPSQSQKLVEDTVALHTSDRSAQISCALLLKSYASMASDVLSGYHAIVIPVIFVSRFEDDKNVSSLYEELWEENMSSERITLQLYLEEIVNLISEGIISSSWATLGITKLSEVLGVSLSTYHHVLLTSLMKEIPGRFWEVEVFS</sequence>
<reference evidence="3" key="1">
    <citation type="submission" date="2022-12" db="EMBL/GenBank/DDBJ databases">
        <title>Draft genome assemblies for two species of Escallonia (Escalloniales).</title>
        <authorList>
            <person name="Chanderbali A."/>
            <person name="Dervinis C."/>
            <person name="Anghel I."/>
            <person name="Soltis D."/>
            <person name="Soltis P."/>
            <person name="Zapata F."/>
        </authorList>
    </citation>
    <scope>NUCLEOTIDE SEQUENCE</scope>
    <source>
        <strain evidence="3">UCBG64.0493</strain>
        <tissue evidence="3">Leaf</tissue>
    </source>
</reference>
<dbReference type="GO" id="GO:0036503">
    <property type="term" value="P:ERAD pathway"/>
    <property type="evidence" value="ECO:0007669"/>
    <property type="project" value="TreeGrafter"/>
</dbReference>
<accession>A0AA88VNV9</accession>
<keyword evidence="1" id="KW-0677">Repeat</keyword>
<dbReference type="EMBL" id="JAVXUP010001488">
    <property type="protein sequence ID" value="KAK3011043.1"/>
    <property type="molecule type" value="Genomic_DNA"/>
</dbReference>
<proteinExistence type="predicted"/>
<organism evidence="3 4">
    <name type="scientific">Escallonia herrerae</name>
    <dbReference type="NCBI Taxonomy" id="1293975"/>
    <lineage>
        <taxon>Eukaryota</taxon>
        <taxon>Viridiplantae</taxon>
        <taxon>Streptophyta</taxon>
        <taxon>Embryophyta</taxon>
        <taxon>Tracheophyta</taxon>
        <taxon>Spermatophyta</taxon>
        <taxon>Magnoliopsida</taxon>
        <taxon>eudicotyledons</taxon>
        <taxon>Gunneridae</taxon>
        <taxon>Pentapetalae</taxon>
        <taxon>asterids</taxon>
        <taxon>campanulids</taxon>
        <taxon>Escalloniales</taxon>
        <taxon>Escalloniaceae</taxon>
        <taxon>Escallonia</taxon>
    </lineage>
</organism>
<dbReference type="PANTHER" id="PTHR23346:SF19">
    <property type="entry name" value="PROTEASOME ADAPTER AND SCAFFOLD PROTEIN ECM29"/>
    <property type="match status" value="1"/>
</dbReference>
<evidence type="ECO:0000313" key="3">
    <source>
        <dbReference type="EMBL" id="KAK3011043.1"/>
    </source>
</evidence>